<dbReference type="InterPro" id="IPR046852">
    <property type="entry name" value="Neurobeachin_a-sol"/>
</dbReference>
<dbReference type="InterPro" id="IPR001680">
    <property type="entry name" value="WD40_rpt"/>
</dbReference>
<keyword evidence="2" id="KW-0677">Repeat</keyword>
<dbReference type="SUPFAM" id="SSF48371">
    <property type="entry name" value="ARM repeat"/>
    <property type="match status" value="1"/>
</dbReference>
<proteinExistence type="predicted"/>
<reference evidence="7" key="1">
    <citation type="submission" date="2022-01" db="EMBL/GenBank/DDBJ databases">
        <authorList>
            <person name="Braso-Vives M."/>
        </authorList>
    </citation>
    <scope>NUCLEOTIDE SEQUENCE</scope>
</reference>
<dbReference type="SMART" id="SM01026">
    <property type="entry name" value="Beach"/>
    <property type="match status" value="1"/>
</dbReference>
<organism evidence="7 8">
    <name type="scientific">Branchiostoma lanceolatum</name>
    <name type="common">Common lancelet</name>
    <name type="synonym">Amphioxus lanceolatum</name>
    <dbReference type="NCBI Taxonomy" id="7740"/>
    <lineage>
        <taxon>Eukaryota</taxon>
        <taxon>Metazoa</taxon>
        <taxon>Chordata</taxon>
        <taxon>Cephalochordata</taxon>
        <taxon>Leptocardii</taxon>
        <taxon>Amphioxiformes</taxon>
        <taxon>Branchiostomatidae</taxon>
        <taxon>Branchiostoma</taxon>
    </lineage>
</organism>
<feature type="region of interest" description="Disordered" evidence="4">
    <location>
        <begin position="1893"/>
        <end position="1914"/>
    </location>
</feature>
<dbReference type="InterPro" id="IPR016024">
    <property type="entry name" value="ARM-type_fold"/>
</dbReference>
<dbReference type="Pfam" id="PF20426">
    <property type="entry name" value="NBCH_WD40"/>
    <property type="match status" value="1"/>
</dbReference>
<feature type="compositionally biased region" description="Low complexity" evidence="4">
    <location>
        <begin position="1390"/>
        <end position="1412"/>
    </location>
</feature>
<dbReference type="Pfam" id="PF15787">
    <property type="entry name" value="DUF4704"/>
    <property type="match status" value="1"/>
</dbReference>
<feature type="domain" description="BEACH" evidence="5">
    <location>
        <begin position="2118"/>
        <end position="2410"/>
    </location>
</feature>
<evidence type="ECO:0000313" key="8">
    <source>
        <dbReference type="Proteomes" id="UP000838412"/>
    </source>
</evidence>
<gene>
    <name evidence="7" type="primary">NBEAL1</name>
    <name evidence="7" type="ORF">BLAG_LOCUS10532</name>
</gene>
<dbReference type="EMBL" id="OV696702">
    <property type="protein sequence ID" value="CAH1249424.1"/>
    <property type="molecule type" value="Genomic_DNA"/>
</dbReference>
<feature type="domain" description="BEACH-type PH" evidence="6">
    <location>
        <begin position="2007"/>
        <end position="2105"/>
    </location>
</feature>
<evidence type="ECO:0000256" key="2">
    <source>
        <dbReference type="ARBA" id="ARBA00022737"/>
    </source>
</evidence>
<dbReference type="Pfam" id="PF20425">
    <property type="entry name" value="Neurobeachin"/>
    <property type="match status" value="1"/>
</dbReference>
<evidence type="ECO:0000313" key="7">
    <source>
        <dbReference type="EMBL" id="CAH1249424.1"/>
    </source>
</evidence>
<dbReference type="PROSITE" id="PS50082">
    <property type="entry name" value="WD_REPEATS_2"/>
    <property type="match status" value="2"/>
</dbReference>
<dbReference type="Proteomes" id="UP000838412">
    <property type="component" value="Chromosome 17"/>
</dbReference>
<feature type="compositionally biased region" description="Polar residues" evidence="4">
    <location>
        <begin position="1465"/>
        <end position="1498"/>
    </location>
</feature>
<dbReference type="GO" id="GO:0016020">
    <property type="term" value="C:membrane"/>
    <property type="evidence" value="ECO:0007669"/>
    <property type="project" value="TreeGrafter"/>
</dbReference>
<evidence type="ECO:0000256" key="4">
    <source>
        <dbReference type="SAM" id="MobiDB-lite"/>
    </source>
</evidence>
<dbReference type="PANTHER" id="PTHR13743">
    <property type="entry name" value="BEIGE/BEACH-RELATED"/>
    <property type="match status" value="1"/>
</dbReference>
<feature type="repeat" description="WD" evidence="3">
    <location>
        <begin position="2563"/>
        <end position="2604"/>
    </location>
</feature>
<dbReference type="CDD" id="cd01201">
    <property type="entry name" value="PH_BEACH"/>
    <property type="match status" value="1"/>
</dbReference>
<dbReference type="CDD" id="cd06071">
    <property type="entry name" value="Beach"/>
    <property type="match status" value="1"/>
</dbReference>
<evidence type="ECO:0000259" key="6">
    <source>
        <dbReference type="PROSITE" id="PS51783"/>
    </source>
</evidence>
<dbReference type="PANTHER" id="PTHR13743:SF112">
    <property type="entry name" value="BEACH DOMAIN-CONTAINING PROTEIN"/>
    <property type="match status" value="1"/>
</dbReference>
<dbReference type="GO" id="GO:0008104">
    <property type="term" value="P:intracellular protein localization"/>
    <property type="evidence" value="ECO:0007669"/>
    <property type="project" value="TreeGrafter"/>
</dbReference>
<dbReference type="InterPro" id="IPR013320">
    <property type="entry name" value="ConA-like_dom_sf"/>
</dbReference>
<dbReference type="SUPFAM" id="SSF81837">
    <property type="entry name" value="BEACH domain"/>
    <property type="match status" value="1"/>
</dbReference>
<evidence type="ECO:0000256" key="1">
    <source>
        <dbReference type="ARBA" id="ARBA00022574"/>
    </source>
</evidence>
<dbReference type="Gene3D" id="1.10.1540.10">
    <property type="entry name" value="BEACH domain"/>
    <property type="match status" value="1"/>
</dbReference>
<feature type="region of interest" description="Disordered" evidence="4">
    <location>
        <begin position="749"/>
        <end position="771"/>
    </location>
</feature>
<evidence type="ECO:0000259" key="5">
    <source>
        <dbReference type="PROSITE" id="PS50197"/>
    </source>
</evidence>
<dbReference type="InterPro" id="IPR036372">
    <property type="entry name" value="BEACH_dom_sf"/>
</dbReference>
<dbReference type="InterPro" id="IPR015943">
    <property type="entry name" value="WD40/YVTN_repeat-like_dom_sf"/>
</dbReference>
<feature type="compositionally biased region" description="Low complexity" evidence="4">
    <location>
        <begin position="749"/>
        <end position="765"/>
    </location>
</feature>
<feature type="region of interest" description="Disordered" evidence="4">
    <location>
        <begin position="1368"/>
        <end position="1498"/>
    </location>
</feature>
<dbReference type="Pfam" id="PF02138">
    <property type="entry name" value="Beach"/>
    <property type="match status" value="1"/>
</dbReference>
<dbReference type="PROSITE" id="PS50197">
    <property type="entry name" value="BEACH"/>
    <property type="match status" value="1"/>
</dbReference>
<dbReference type="InterPro" id="IPR050865">
    <property type="entry name" value="BEACH_Domain"/>
</dbReference>
<dbReference type="SUPFAM" id="SSF49899">
    <property type="entry name" value="Concanavalin A-like lectins/glucanases"/>
    <property type="match status" value="1"/>
</dbReference>
<dbReference type="Gene3D" id="2.130.10.10">
    <property type="entry name" value="YVTN repeat-like/Quinoprotein amine dehydrogenase"/>
    <property type="match status" value="1"/>
</dbReference>
<keyword evidence="1 3" id="KW-0853">WD repeat</keyword>
<dbReference type="OrthoDB" id="26681at2759"/>
<dbReference type="SMART" id="SM00320">
    <property type="entry name" value="WD40"/>
    <property type="match status" value="3"/>
</dbReference>
<dbReference type="Gene3D" id="2.60.120.200">
    <property type="match status" value="1"/>
</dbReference>
<dbReference type="InterPro" id="IPR000409">
    <property type="entry name" value="BEACH_dom"/>
</dbReference>
<dbReference type="Pfam" id="PF16057">
    <property type="entry name" value="DUF4800"/>
    <property type="match status" value="1"/>
</dbReference>
<dbReference type="InterPro" id="IPR031570">
    <property type="entry name" value="NBEA/BDCP_DUF4704"/>
</dbReference>
<accession>A0A8J9Z9U8</accession>
<dbReference type="SUPFAM" id="SSF50729">
    <property type="entry name" value="PH domain-like"/>
    <property type="match status" value="1"/>
</dbReference>
<sequence length="2827" mass="317730">MAAHEDLFQLWMLFTCKNDDRFFRQYIDAFVTQYGDLIDLEFKQPKEGVQASGPHLTRLPDSLLQVLSRQLLQSRDTCTQQVTAETVQYAESLTKCLIIICRNHDNVDLVASCSYVGYIITIAAELVQEFTQRNIAQSGEIACFETFLHHAIHFCECLYDPYHNWRHELLGMKVDISRQKFRPALLNVEVIPFFYDCLHRYESCLSIEIKSRLLHMFGAIMAGSQNLIWQAYFTGKLENNALLAVSPASLEVLFTILSSGSPTWQPEGDDLEFTDLALKCLVKMVHTVHASSPEQHASRMYVSVSSMRQVEVSSILEGFLQLLNKGLQAFPGKHTGMSQWLRSQTEDKQAAGKTEKEVELQTKMLVIIPAMLDCRDRAALQAIYLGANCFENLMLLLKNVKVTKDTASAFQTAFIEAVAAILAGSSAAKETFKEFIGYDELLEHLRKFGQPTEKLLHQFLGMMVEGEFKPGTAQHIQNTKAAALLIQWVPELQSHDLQIWLTDSLRKVCSSSFENKAHCCRDGVISGILTVLAQERRVNKEAIMHLLSLLECLGSHSISPMELKHLVMLMRDTVTGEQMSYTQEVIQALCTMARKETNREALHYFDLQHRTSGITVPCITKWPGSGFSLHAWVRMDNPDTEELNMSGGKQRRQLYSFCTDNGTGFEGFFTNEGSLVIAVCYKKDYLTAQVDRIYFTDSNWHCVDVVHAGSRRPFTQSQLSVFVDGQLRINAQLKFPSTSEPFTCCRIGSSTQRTNSQQKSSNSSTAPSRGPSLPFSFPASLVPSSQSQNPSVSSIEAGSQDSLWGFPTSLQGQLGSVCVFYDALQPSQIKGLFMAGPNNLALFHHEDADITQLADKLVLYYTAKACKDYVCIDLSGNGLDGRLTGHQCTTWDLKASIKCIGGIQVLFPVLEQIKAAANHMRGVSHEPANGSTDTLGVTMADAQDVEDWVMVPQKVTSDAQLEQNPVSAFLTLLRLMLHGQVHNQEELLQSGGVATVGALLQKVKPELIDVHVLMAIQLFVEMVASSYPDLLQACYKYVLFEFRIWSRSEFPVRIGHIQYLSTIIKDQRKWFRKKYGVRFMLDICRTFYGSSVEGLTEDDVKTIRASLLGLVKYYVSKGINQEEMSAIVSYICALHDECQLCEVLDMLISLLEGPGRDQLYLLLYEPKGAELLYALLVQEQYTDTVRKRVCKVFSQLLKFDKVYEASKLRLRLLRPDYEAFAGLTMYMRNVVLSSDVTRNLLDTVLANESVGGYNAMLSIFQLLHKTDTTIKLEAARELLQVLFTRASAPSLCAKQIGWQETLVKFLVKDSLADVTQQTRPLTLDLDTSSKTSDDSAKELDFLQLPGNNGNGIPITPAGSPWRDESFLPESFPSSPLPSPVDTFPSSMSHLSPNVSSTNLSSSTSGISMSDISNVTGFTGTEDESSNNGADRFTEQYDDNENASRSESQFSLDLLESPNMEGWSTGGNTSCNQSTASFADSGVTSSDTSQWTIGVPSSPSRVSVAESANSVVLTEDEMQEELCDVILNAIFSILWRGMDGSDNKAWKEKAQVFTCLDKAAETHELIHPPYKLKRQLLELGLQASISDVKEAAGSGWWGGQLSRSNTRRLRKRLIGPASYSYLENAMELMKLVQDFLINHSEMGADAWSEKMVEGVMGLLDTLAVWEPIPGDSEWEDMAQIGIRLLLGFAGQDNNDVCATASAKLHTLLHSRPLHSTEEACYILGALDQAMIKSIENHSDAYSFLIPLVRALLDKCYEELGMQQYLPNLPARENSPSFFEDFQQYSQSKEWRSFIGKQVLPRMQQYEVDHYGAFGAKMFHFWKACHDGMMMNIHNRDREKGESKLRFERQIVDVYNRKAAEEHARYRVVLKRLRNQHSAALAQWRANKRFFTGERGPWTDRPPLDPAADTSTLGGSKLGWNPNTMHWKLCPLENFSRMRPKLMPNYNFDSHTEASMLRDNQGLSVSTPGKDPLLAVTKEALVQIMEEDKLGDEDWNELSTNITQPSEASQKEKQKLQAECSLVTIMNVLEGRLEITNSHVYFYDCSPNKEEGLGQDFKWSVSQLREVHMRRYNLRRSAIELFLVDQTNYFLNFVDNKLRNKVYSRILSLRPPNLRYYGSRSPADLLRASGLVQKWVQREMSNFDYLMQLNTIAGRTYNDLSQYPVFPWVLCDYTSETLDFDDPKVFRDLSKPIGVINPKNEREVREKYDTFEDPSGTIAKFHYGTHYSNAAGVMHYLLRMEPFATLHIQLQSDRFDCADRQFHSIPSTWQSLMDSPNDVKEVIPEFFYLPEFLENSNGFNLGRLQGCKTAVNNVLLPKWADSPEDFIIKHRKALESEHVSAHLHEWIDLIFGYKQKGPAAAEALNVFYYCTYEGAVDLDAITNPTERAAVEGMINNFGQTPCQLLKEPHPRRMKFEEAEKYKASKSQHLTLNVFDYLSQLKAFFVEVSNDNDPLVHISVPRSQARSFIHHGMPDAMVTISERGVVGIHGWLPYDKNISNYFTFEKDPTISHRSRRCTAGPFSPGHPITSDLFVVSHDAKLLFSGGHWDNSLRVMTLAKSKFTARVTRHNDIVTCLALDNCGNHLISGSRDTTCMIWQIMHQNKINQQSLAGKSVKGGAMKNGVSQGISGKPLHVLYGHDAEVTAVGITIELDMAVSASKDGTCNMYTVRKGHYMRTLRPPCTNPSRLTLPRLALSEEGHIVLYAKEQLGRVTNECTHSMHLYSINGKLLSSESLPDPLVDMATSMEYVVTGNEKGVLTVRELSSLKKLTSMPLHKQISCIFITPGNSHIMAGLEDGKLIIIGVARPAEVRQTAGILKSMIQNPSSIKML</sequence>
<dbReference type="Gene3D" id="2.30.29.30">
    <property type="entry name" value="Pleckstrin-homology domain (PH domain)/Phosphotyrosine-binding domain (PTB)"/>
    <property type="match status" value="1"/>
</dbReference>
<dbReference type="InterPro" id="IPR046851">
    <property type="entry name" value="NBCH_WD40"/>
</dbReference>
<dbReference type="Pfam" id="PF14844">
    <property type="entry name" value="PH_BEACH"/>
    <property type="match status" value="1"/>
</dbReference>
<feature type="repeat" description="WD" evidence="3">
    <location>
        <begin position="2633"/>
        <end position="2674"/>
    </location>
</feature>
<evidence type="ECO:0000256" key="3">
    <source>
        <dbReference type="PROSITE-ProRule" id="PRU00221"/>
    </source>
</evidence>
<dbReference type="InterPro" id="IPR011993">
    <property type="entry name" value="PH-like_dom_sf"/>
</dbReference>
<dbReference type="SUPFAM" id="SSF50978">
    <property type="entry name" value="WD40 repeat-like"/>
    <property type="match status" value="1"/>
</dbReference>
<dbReference type="FunFam" id="1.10.1540.10:FF:000001">
    <property type="entry name" value="neurobeachin isoform X1"/>
    <property type="match status" value="1"/>
</dbReference>
<dbReference type="InterPro" id="IPR036322">
    <property type="entry name" value="WD40_repeat_dom_sf"/>
</dbReference>
<keyword evidence="8" id="KW-1185">Reference proteome</keyword>
<name>A0A8J9Z9U8_BRALA</name>
<dbReference type="PROSITE" id="PS51783">
    <property type="entry name" value="PH_BEACH"/>
    <property type="match status" value="1"/>
</dbReference>
<dbReference type="GO" id="GO:0019901">
    <property type="term" value="F:protein kinase binding"/>
    <property type="evidence" value="ECO:0007669"/>
    <property type="project" value="TreeGrafter"/>
</dbReference>
<dbReference type="PROSITE" id="PS50294">
    <property type="entry name" value="WD_REPEATS_REGION"/>
    <property type="match status" value="1"/>
</dbReference>
<protein>
    <submittedName>
        <fullName evidence="7">NBEAL1 protein</fullName>
    </submittedName>
</protein>
<dbReference type="GO" id="GO:0005829">
    <property type="term" value="C:cytosol"/>
    <property type="evidence" value="ECO:0007669"/>
    <property type="project" value="TreeGrafter"/>
</dbReference>
<dbReference type="InterPro" id="IPR023362">
    <property type="entry name" value="PH-BEACH_dom"/>
</dbReference>